<keyword evidence="3" id="KW-0732">Signal</keyword>
<feature type="signal peptide" evidence="3">
    <location>
        <begin position="1"/>
        <end position="19"/>
    </location>
</feature>
<dbReference type="Pfam" id="PF00884">
    <property type="entry name" value="Sulfatase"/>
    <property type="match status" value="1"/>
</dbReference>
<dbReference type="GO" id="GO:0004065">
    <property type="term" value="F:arylsulfatase activity"/>
    <property type="evidence" value="ECO:0007669"/>
    <property type="project" value="TreeGrafter"/>
</dbReference>
<protein>
    <submittedName>
        <fullName evidence="5">DUF4976 domain-containing protein</fullName>
    </submittedName>
</protein>
<dbReference type="EMBL" id="QSIF01000027">
    <property type="protein sequence ID" value="RHC72340.1"/>
    <property type="molecule type" value="Genomic_DNA"/>
</dbReference>
<evidence type="ECO:0000313" key="6">
    <source>
        <dbReference type="Proteomes" id="UP000284514"/>
    </source>
</evidence>
<reference evidence="5 6" key="1">
    <citation type="submission" date="2018-08" db="EMBL/GenBank/DDBJ databases">
        <title>A genome reference for cultivated species of the human gut microbiota.</title>
        <authorList>
            <person name="Zou Y."/>
            <person name="Xue W."/>
            <person name="Luo G."/>
        </authorList>
    </citation>
    <scope>NUCLEOTIDE SEQUENCE [LARGE SCALE GENOMIC DNA]</scope>
    <source>
        <strain evidence="5 6">AM34-25</strain>
    </source>
</reference>
<dbReference type="GO" id="GO:0015024">
    <property type="term" value="F:glucuronate-2-sulfatase activity"/>
    <property type="evidence" value="ECO:0007669"/>
    <property type="project" value="TreeGrafter"/>
</dbReference>
<dbReference type="PANTHER" id="PTHR46615">
    <property type="entry name" value="ARYLSULFATASE K"/>
    <property type="match status" value="1"/>
</dbReference>
<sequence length="497" mass="55922">MKTIHSFMGMALCSFPVMAQQSPNFLIIQCDHLTQRVVGAYGADPSCTPPIDRIASQGVTFANAYVGCPLSQPSRAALWSGLMPHQTNVRSNSAEHINPPLPDSIPTLGSLFTANGYEAVHFGKTHDMGSLRGFRHKEPVAKPFTDPEFPVNNDSFLDVGTCEDAVAYLSNPPQEPFICIADFQNPHNICGYVGENKGEHIDSPISTPLPLLPENFEVEDWEKLPLPIQYICCSHRRMMQAAHWNEDNYRHYVAAFQHYTRIVARQIESVLEALYSTPAGKNTIVIVLADHGDGMGSHRMVTKQVSFYEEMTNVPFIIAGPGIHPRQKPVEDLLTQPTIDLLPTLCELAGIPVPSSKPGISLAPFLKGEKQKRQHPYAASEWHSEYEVTVSPGRMIRSPRYKYTHYLEGNGEELYDMLKDKGERRNLAHDPKYSKILAEHRALLDDYIRRTQDDYRSLKVEADKRWRSHAPGYPNHEDPAPETLSIESKQKELKKTE</sequence>
<dbReference type="SUPFAM" id="SSF53649">
    <property type="entry name" value="Alkaline phosphatase-like"/>
    <property type="match status" value="1"/>
</dbReference>
<proteinExistence type="predicted"/>
<name>A0A414BDI5_BACUN</name>
<evidence type="ECO:0000256" key="3">
    <source>
        <dbReference type="SAM" id="SignalP"/>
    </source>
</evidence>
<comment type="PTM">
    <text evidence="1">The conversion to 3-oxoalanine (also known as C-formylglycine, FGly), of a serine or cysteine residue in prokaryotes and of a cysteine residue in eukaryotes, is critical for catalytic activity.</text>
</comment>
<evidence type="ECO:0000256" key="2">
    <source>
        <dbReference type="SAM" id="MobiDB-lite"/>
    </source>
</evidence>
<gene>
    <name evidence="5" type="ORF">DW831_14890</name>
</gene>
<dbReference type="InterPro" id="IPR051849">
    <property type="entry name" value="GAG-degrading_sulfatase"/>
</dbReference>
<comment type="caution">
    <text evidence="5">The sequence shown here is derived from an EMBL/GenBank/DDBJ whole genome shotgun (WGS) entry which is preliminary data.</text>
</comment>
<dbReference type="Proteomes" id="UP000284514">
    <property type="component" value="Unassembled WGS sequence"/>
</dbReference>
<evidence type="ECO:0000259" key="4">
    <source>
        <dbReference type="Pfam" id="PF00884"/>
    </source>
</evidence>
<feature type="chain" id="PRO_5019537972" evidence="3">
    <location>
        <begin position="20"/>
        <end position="497"/>
    </location>
</feature>
<dbReference type="InterPro" id="IPR017850">
    <property type="entry name" value="Alkaline_phosphatase_core_sf"/>
</dbReference>
<dbReference type="InterPro" id="IPR000917">
    <property type="entry name" value="Sulfatase_N"/>
</dbReference>
<feature type="region of interest" description="Disordered" evidence="2">
    <location>
        <begin position="464"/>
        <end position="497"/>
    </location>
</feature>
<dbReference type="PANTHER" id="PTHR46615:SF1">
    <property type="entry name" value="ARYLSULFATASE K"/>
    <property type="match status" value="1"/>
</dbReference>
<evidence type="ECO:0000256" key="1">
    <source>
        <dbReference type="PIRSR" id="PIRSR600917-52"/>
    </source>
</evidence>
<feature type="compositionally biased region" description="Basic and acidic residues" evidence="2">
    <location>
        <begin position="488"/>
        <end position="497"/>
    </location>
</feature>
<dbReference type="AlphaFoldDB" id="A0A414BDI5"/>
<organism evidence="5 6">
    <name type="scientific">Bacteroides uniformis</name>
    <dbReference type="NCBI Taxonomy" id="820"/>
    <lineage>
        <taxon>Bacteria</taxon>
        <taxon>Pseudomonadati</taxon>
        <taxon>Bacteroidota</taxon>
        <taxon>Bacteroidia</taxon>
        <taxon>Bacteroidales</taxon>
        <taxon>Bacteroidaceae</taxon>
        <taxon>Bacteroides</taxon>
    </lineage>
</organism>
<dbReference type="Gene3D" id="3.40.720.10">
    <property type="entry name" value="Alkaline Phosphatase, subunit A"/>
    <property type="match status" value="1"/>
</dbReference>
<feature type="domain" description="Sulfatase N-terminal" evidence="4">
    <location>
        <begin position="23"/>
        <end position="351"/>
    </location>
</feature>
<accession>A0A414BDI5</accession>
<feature type="modified residue" description="3-oxoalanine (Ser)" evidence="1">
    <location>
        <position position="71"/>
    </location>
</feature>
<evidence type="ECO:0000313" key="5">
    <source>
        <dbReference type="EMBL" id="RHC72340.1"/>
    </source>
</evidence>